<evidence type="ECO:0000259" key="6">
    <source>
        <dbReference type="PROSITE" id="PS50055"/>
    </source>
</evidence>
<evidence type="ECO:0000313" key="8">
    <source>
        <dbReference type="EMBL" id="KAF2884688.1"/>
    </source>
</evidence>
<dbReference type="FunFam" id="3.90.190.10:FF:000102">
    <property type="entry name" value="Receptor-type tyrosine-protein phosphatase"/>
    <property type="match status" value="1"/>
</dbReference>
<evidence type="ECO:0000256" key="3">
    <source>
        <dbReference type="ARBA" id="ARBA00022801"/>
    </source>
</evidence>
<reference evidence="8" key="1">
    <citation type="submission" date="2019-08" db="EMBL/GenBank/DDBJ databases">
        <title>The genome of the North American firefly Photinus pyralis.</title>
        <authorList>
            <consortium name="Photinus pyralis genome working group"/>
            <person name="Fallon T.R."/>
            <person name="Sander Lower S.E."/>
            <person name="Weng J.-K."/>
        </authorList>
    </citation>
    <scope>NUCLEOTIDE SEQUENCE</scope>
    <source>
        <strain evidence="8">TRF0915ILg1</strain>
        <tissue evidence="8">Whole body</tissue>
    </source>
</reference>
<dbReference type="Pfam" id="PF00102">
    <property type="entry name" value="Y_phosphatase"/>
    <property type="match status" value="2"/>
</dbReference>
<dbReference type="InterPro" id="IPR016130">
    <property type="entry name" value="Tyr_Pase_AS"/>
</dbReference>
<keyword evidence="3" id="KW-0378">Hydrolase</keyword>
<gene>
    <name evidence="8" type="ORF">ILUMI_21485</name>
</gene>
<dbReference type="PANTHER" id="PTHR19134">
    <property type="entry name" value="RECEPTOR-TYPE TYROSINE-PROTEIN PHOSPHATASE"/>
    <property type="match status" value="1"/>
</dbReference>
<dbReference type="InterPro" id="IPR050348">
    <property type="entry name" value="Protein-Tyr_Phosphatase"/>
</dbReference>
<dbReference type="EMBL" id="VTPC01090143">
    <property type="protein sequence ID" value="KAF2884688.1"/>
    <property type="molecule type" value="Genomic_DNA"/>
</dbReference>
<evidence type="ECO:0000256" key="5">
    <source>
        <dbReference type="ARBA" id="ARBA00051722"/>
    </source>
</evidence>
<feature type="domain" description="Tyrosine specific protein phosphatases" evidence="7">
    <location>
        <begin position="113"/>
        <end position="186"/>
    </location>
</feature>
<dbReference type="InterPro" id="IPR000242">
    <property type="entry name" value="PTP_cat"/>
</dbReference>
<comment type="catalytic activity">
    <reaction evidence="5">
        <text>O-phospho-L-tyrosyl-[protein] + H2O = L-tyrosyl-[protein] + phosphate</text>
        <dbReference type="Rhea" id="RHEA:10684"/>
        <dbReference type="Rhea" id="RHEA-COMP:10136"/>
        <dbReference type="Rhea" id="RHEA-COMP:20101"/>
        <dbReference type="ChEBI" id="CHEBI:15377"/>
        <dbReference type="ChEBI" id="CHEBI:43474"/>
        <dbReference type="ChEBI" id="CHEBI:46858"/>
        <dbReference type="ChEBI" id="CHEBI:61978"/>
        <dbReference type="EC" id="3.1.3.48"/>
    </reaction>
</comment>
<dbReference type="SMART" id="SM00404">
    <property type="entry name" value="PTPc_motif"/>
    <property type="match status" value="2"/>
</dbReference>
<dbReference type="PRINTS" id="PR00700">
    <property type="entry name" value="PRTYPHPHTASE"/>
</dbReference>
<name>A0A8K0CHN2_IGNLU</name>
<evidence type="ECO:0000256" key="4">
    <source>
        <dbReference type="ARBA" id="ARBA00022912"/>
    </source>
</evidence>
<feature type="domain" description="Tyrosine-protein phosphatase" evidence="6">
    <location>
        <begin position="1"/>
        <end position="195"/>
    </location>
</feature>
<dbReference type="CDD" id="cd00047">
    <property type="entry name" value="PTPc"/>
    <property type="match status" value="2"/>
</dbReference>
<dbReference type="OrthoDB" id="6108687at2759"/>
<keyword evidence="4" id="KW-0904">Protein phosphatase</keyword>
<accession>A0A8K0CHN2</accession>
<dbReference type="InterPro" id="IPR029021">
    <property type="entry name" value="Prot-tyrosine_phosphatase-like"/>
</dbReference>
<comment type="similarity">
    <text evidence="1">Belongs to the protein-tyrosine phosphatase family.</text>
</comment>
<dbReference type="Gene3D" id="3.90.190.10">
    <property type="entry name" value="Protein tyrosine phosphatase superfamily"/>
    <property type="match status" value="2"/>
</dbReference>
<dbReference type="SUPFAM" id="SSF52799">
    <property type="entry name" value="(Phosphotyrosine protein) phosphatases II"/>
    <property type="match status" value="2"/>
</dbReference>
<feature type="domain" description="Tyrosine-protein phosphatase" evidence="6">
    <location>
        <begin position="265"/>
        <end position="470"/>
    </location>
</feature>
<dbReference type="Proteomes" id="UP000801492">
    <property type="component" value="Unassembled WGS sequence"/>
</dbReference>
<protein>
    <recommendedName>
        <fullName evidence="2">protein-tyrosine-phosphatase</fullName>
        <ecNumber evidence="2">3.1.3.48</ecNumber>
    </recommendedName>
</protein>
<dbReference type="AlphaFoldDB" id="A0A8K0CHN2"/>
<dbReference type="GO" id="GO:0004725">
    <property type="term" value="F:protein tyrosine phosphatase activity"/>
    <property type="evidence" value="ECO:0007669"/>
    <property type="project" value="UniProtKB-EC"/>
</dbReference>
<dbReference type="GO" id="GO:0008045">
    <property type="term" value="P:motor neuron axon guidance"/>
    <property type="evidence" value="ECO:0007669"/>
    <property type="project" value="TreeGrafter"/>
</dbReference>
<evidence type="ECO:0000313" key="9">
    <source>
        <dbReference type="Proteomes" id="UP000801492"/>
    </source>
</evidence>
<feature type="domain" description="Tyrosine specific protein phosphatases" evidence="7">
    <location>
        <begin position="388"/>
        <end position="461"/>
    </location>
</feature>
<keyword evidence="9" id="KW-1185">Reference proteome</keyword>
<dbReference type="PANTHER" id="PTHR19134:SF562">
    <property type="entry name" value="PROTEIN-TYROSINE-PHOSPHATASE"/>
    <property type="match status" value="1"/>
</dbReference>
<comment type="caution">
    <text evidence="8">The sequence shown here is derived from an EMBL/GenBank/DDBJ whole genome shotgun (WGS) entry which is preliminary data.</text>
</comment>
<dbReference type="InterPro" id="IPR000387">
    <property type="entry name" value="Tyr_Pase_dom"/>
</dbReference>
<evidence type="ECO:0000256" key="2">
    <source>
        <dbReference type="ARBA" id="ARBA00013064"/>
    </source>
</evidence>
<dbReference type="PROSITE" id="PS50056">
    <property type="entry name" value="TYR_PHOSPHATASE_2"/>
    <property type="match status" value="2"/>
</dbReference>
<organism evidence="8 9">
    <name type="scientific">Ignelater luminosus</name>
    <name type="common">Cucubano</name>
    <name type="synonym">Pyrophorus luminosus</name>
    <dbReference type="NCBI Taxonomy" id="2038154"/>
    <lineage>
        <taxon>Eukaryota</taxon>
        <taxon>Metazoa</taxon>
        <taxon>Ecdysozoa</taxon>
        <taxon>Arthropoda</taxon>
        <taxon>Hexapoda</taxon>
        <taxon>Insecta</taxon>
        <taxon>Pterygota</taxon>
        <taxon>Neoptera</taxon>
        <taxon>Endopterygota</taxon>
        <taxon>Coleoptera</taxon>
        <taxon>Polyphaga</taxon>
        <taxon>Elateriformia</taxon>
        <taxon>Elateroidea</taxon>
        <taxon>Elateridae</taxon>
        <taxon>Agrypninae</taxon>
        <taxon>Pyrophorini</taxon>
        <taxon>Ignelater</taxon>
    </lineage>
</organism>
<dbReference type="InterPro" id="IPR003595">
    <property type="entry name" value="Tyr_Pase_cat"/>
</dbReference>
<dbReference type="PROSITE" id="PS00383">
    <property type="entry name" value="TYR_PHOSPHATASE_1"/>
    <property type="match status" value="1"/>
</dbReference>
<evidence type="ECO:0000259" key="7">
    <source>
        <dbReference type="PROSITE" id="PS50056"/>
    </source>
</evidence>
<dbReference type="SMART" id="SM00194">
    <property type="entry name" value="PTPc"/>
    <property type="match status" value="2"/>
</dbReference>
<dbReference type="EC" id="3.1.3.48" evidence="2"/>
<evidence type="ECO:0000256" key="1">
    <source>
        <dbReference type="ARBA" id="ARBA00009580"/>
    </source>
</evidence>
<dbReference type="PROSITE" id="PS50055">
    <property type="entry name" value="TYR_PHOSPHATASE_PTP"/>
    <property type="match status" value="2"/>
</dbReference>
<proteinExistence type="inferred from homology"/>
<sequence length="485" mass="55790">MEGYNARKAYIATQGPKDTTVNDFWRMIWQENAIYIVMLANVVEGGKKKSVQYWPNAKECMKFGNIKVEYCSSRVFADYEHRILSVTKDDVKRTVEQLHFTSWPDHGVPLYAQILVPLLRKILAIPQGTSPIVVHCSAGVGRTGTIILCDLCLRTTAREGIVDVLKHQHNLREQRANLVDNFQQYKLAHLVLLECLVTMRTSITCDEKAESMILQLLESERLQQQMQYIDDTAWQDAAMRPAIEITAKPEWPAKNIFQDGEHSDVNAVEVDGFRCPQQFIVTQQPLKETVSEFWKMIDEKEITTIVSLNKVNLANETSCIFWPTAKVNEIHPVPYLKIQFHNKVNSNYYNTITIHIYNANEKKSNKRIVKLIVLKEWDASKSIPDSENSLLSLWKEIERLGRGDSPIVVTCYDGIKACGLFIALSFVIEKIKLEQECDVCLAVRTVRRNQKQFVTEMEQLVFLYQAAICYLRSFYLYSNFTTGKL</sequence>